<dbReference type="InterPro" id="IPR049174">
    <property type="entry name" value="Beta-AFase-like"/>
</dbReference>
<evidence type="ECO:0000259" key="2">
    <source>
        <dbReference type="Pfam" id="PF20736"/>
    </source>
</evidence>
<name>A0A420YGY8_9PEZI</name>
<dbReference type="AlphaFoldDB" id="A0A420YGY8"/>
<evidence type="ECO:0000259" key="1">
    <source>
        <dbReference type="Pfam" id="PF07944"/>
    </source>
</evidence>
<protein>
    <recommendedName>
        <fullName evidence="6">DUF1680 domain protein</fullName>
    </recommendedName>
</protein>
<keyword evidence="5" id="KW-1185">Reference proteome</keyword>
<dbReference type="Proteomes" id="UP000275385">
    <property type="component" value="Unassembled WGS sequence"/>
</dbReference>
<dbReference type="SUPFAM" id="SSF48208">
    <property type="entry name" value="Six-hairpin glycosidases"/>
    <property type="match status" value="1"/>
</dbReference>
<proteinExistence type="predicted"/>
<dbReference type="InterPro" id="IPR008928">
    <property type="entry name" value="6-hairpin_glycosidase_sf"/>
</dbReference>
<organism evidence="4 5">
    <name type="scientific">Coniochaeta pulveracea</name>
    <dbReference type="NCBI Taxonomy" id="177199"/>
    <lineage>
        <taxon>Eukaryota</taxon>
        <taxon>Fungi</taxon>
        <taxon>Dikarya</taxon>
        <taxon>Ascomycota</taxon>
        <taxon>Pezizomycotina</taxon>
        <taxon>Sordariomycetes</taxon>
        <taxon>Sordariomycetidae</taxon>
        <taxon>Coniochaetales</taxon>
        <taxon>Coniochaetaceae</taxon>
        <taxon>Coniochaeta</taxon>
    </lineage>
</organism>
<feature type="domain" description="Non-reducing end beta-L-arabinofuranosidase-like GH127 C-terminal" evidence="3">
    <location>
        <begin position="566"/>
        <end position="680"/>
    </location>
</feature>
<evidence type="ECO:0000313" key="4">
    <source>
        <dbReference type="EMBL" id="RKU47116.1"/>
    </source>
</evidence>
<dbReference type="InterPro" id="IPR049046">
    <property type="entry name" value="Beta-AFase-like_GH127_middle"/>
</dbReference>
<accession>A0A420YGY8</accession>
<dbReference type="EMBL" id="QVQW01000010">
    <property type="protein sequence ID" value="RKU47116.1"/>
    <property type="molecule type" value="Genomic_DNA"/>
</dbReference>
<dbReference type="InterPro" id="IPR012878">
    <property type="entry name" value="Beta-AFase-like_GH127_cat"/>
</dbReference>
<dbReference type="Pfam" id="PF20736">
    <property type="entry name" value="Glyco_hydro127M"/>
    <property type="match status" value="1"/>
</dbReference>
<dbReference type="OrthoDB" id="654211at2759"/>
<feature type="domain" description="Non-reducing end beta-L-arabinofuranosidase-like GH127 middle" evidence="2">
    <location>
        <begin position="460"/>
        <end position="541"/>
    </location>
</feature>
<comment type="caution">
    <text evidence="4">The sequence shown here is derived from an EMBL/GenBank/DDBJ whole genome shotgun (WGS) entry which is preliminary data.</text>
</comment>
<dbReference type="STRING" id="177199.A0A420YGY8"/>
<dbReference type="PANTHER" id="PTHR43465:SF2">
    <property type="entry name" value="DUF1680 DOMAIN PROTEIN (AFU_ORTHOLOGUE AFUA_1G08910)"/>
    <property type="match status" value="1"/>
</dbReference>
<reference evidence="4 5" key="1">
    <citation type="submission" date="2018-08" db="EMBL/GenBank/DDBJ databases">
        <title>Draft genome of the lignicolous fungus Coniochaeta pulveracea.</title>
        <authorList>
            <person name="Borstlap C.J."/>
            <person name="De Witt R.N."/>
            <person name="Botha A."/>
            <person name="Volschenk H."/>
        </authorList>
    </citation>
    <scope>NUCLEOTIDE SEQUENCE [LARGE SCALE GENOMIC DNA]</scope>
    <source>
        <strain evidence="4 5">CAB683</strain>
    </source>
</reference>
<gene>
    <name evidence="4" type="ORF">DL546_004513</name>
</gene>
<sequence>MSHPQTTFKDTVFHGKSILSVRRNTIGKTTLHTQLNQLRSTGRYDCFKLKWHPVYDDKSMGWPVPKHLFWDSDIGKWIEAACYFLHHEQDEEIDRAVQELVQMIRGAQGSDGYLNLHYTVVEPEPSKRWSNLRDMHELYNAGHLIEAALAHHDHYKDDLLLEPMLKYVSYIRETFGPNKDQRHGYPGHPEIELALLRLYTVTGYRDAYDLARYFLEERGNPTGQDGKHYYDWETEQRGESQWKRPDPYPESRAYWYAQAHEPILQQHSVEGHSVRCMYLLTAVADMIYLDLERQAGRRDLLPALDVEAWKTAATRLWSNMVDKKMYLTGGIGAVKQWEGFGIDYFLPQGTDEGGCYAETCASIAVMMFAERLLHLGGTGNPDRRYADVMELCLYNNVMTAMSLDGNAFTYVNQLASSNKDLSARSDWFEVSCCPPNLARLFGSLGGYVWDYGTEGNDAYVNVHLYATAKVTFDVNGKPLTLEQTSNWPWEGTVKFNLSAPPSTNTTIRLRLPSWSGNQYTLDPAPSQSNIGVSQGGYLTLSPSYVSANPSFTISIQGFKPRYITPHPYTNQRTLTLARGPIVYCAEDTDNSWESNHFKDVAISRSGEVKEMPRVDERTSEDYVALQTKGWTRSLSQWDAKQDGESPALSASDESFGEERDLVLVPYYFRANRSGKGHMRVGLLDRCQ</sequence>
<dbReference type="InterPro" id="IPR049049">
    <property type="entry name" value="Beta-AFase-like_GH127_C"/>
</dbReference>
<evidence type="ECO:0008006" key="6">
    <source>
        <dbReference type="Google" id="ProtNLM"/>
    </source>
</evidence>
<evidence type="ECO:0000259" key="3">
    <source>
        <dbReference type="Pfam" id="PF20737"/>
    </source>
</evidence>
<dbReference type="PANTHER" id="PTHR43465">
    <property type="entry name" value="DUF1680 DOMAIN PROTEIN (AFU_ORTHOLOGUE AFUA_1G08910)"/>
    <property type="match status" value="1"/>
</dbReference>
<evidence type="ECO:0000313" key="5">
    <source>
        <dbReference type="Proteomes" id="UP000275385"/>
    </source>
</evidence>
<dbReference type="Pfam" id="PF20737">
    <property type="entry name" value="Glyco_hydro127C"/>
    <property type="match status" value="1"/>
</dbReference>
<dbReference type="Pfam" id="PF07944">
    <property type="entry name" value="Beta-AFase-like_GH127_cat"/>
    <property type="match status" value="1"/>
</dbReference>
<feature type="domain" description="Non-reducing end beta-L-arabinofuranosidase-like GH127 catalytic" evidence="1">
    <location>
        <begin position="21"/>
        <end position="444"/>
    </location>
</feature>
<dbReference type="GO" id="GO:0005975">
    <property type="term" value="P:carbohydrate metabolic process"/>
    <property type="evidence" value="ECO:0007669"/>
    <property type="project" value="InterPro"/>
</dbReference>